<evidence type="ECO:0000256" key="2">
    <source>
        <dbReference type="ARBA" id="ARBA00022475"/>
    </source>
</evidence>
<dbReference type="PANTHER" id="PTHR36115">
    <property type="entry name" value="PROLINE-RICH ANTIGEN HOMOLOG-RELATED"/>
    <property type="match status" value="1"/>
</dbReference>
<dbReference type="RefSeq" id="WP_379758175.1">
    <property type="nucleotide sequence ID" value="NZ_JBHSMR010000013.1"/>
</dbReference>
<gene>
    <name evidence="8" type="ORF">ACFPQ5_16895</name>
</gene>
<reference evidence="9" key="1">
    <citation type="journal article" date="2019" name="Int. J. Syst. Evol. Microbiol.">
        <title>The Global Catalogue of Microorganisms (GCM) 10K type strain sequencing project: providing services to taxonomists for standard genome sequencing and annotation.</title>
        <authorList>
            <consortium name="The Broad Institute Genomics Platform"/>
            <consortium name="The Broad Institute Genome Sequencing Center for Infectious Disease"/>
            <person name="Wu L."/>
            <person name="Ma J."/>
        </authorList>
    </citation>
    <scope>NUCLEOTIDE SEQUENCE [LARGE SCALE GENOMIC DNA]</scope>
    <source>
        <strain evidence="9">CCUG 43111</strain>
    </source>
</reference>
<dbReference type="InterPro" id="IPR051791">
    <property type="entry name" value="Pra-immunoreactive"/>
</dbReference>
<feature type="transmembrane region" description="Helical" evidence="6">
    <location>
        <begin position="20"/>
        <end position="42"/>
    </location>
</feature>
<sequence>MTHPESELIYAGFWRRVGAYLLDGVLLCAVTYPLLLMTYGLTYLEDPNAYWGPMQPLISYVLPAVLVLSFWLMKSKTPGKMAVAATIVDARTGAKPSTKQFLIRYVSYIVSALPLCLGFLWIVFDSRKQGWHDKLAGTVVVRRKASSEPVRFDAPLSGPVA</sequence>
<evidence type="ECO:0000256" key="6">
    <source>
        <dbReference type="SAM" id="Phobius"/>
    </source>
</evidence>
<protein>
    <submittedName>
        <fullName evidence="8">RDD family protein</fullName>
    </submittedName>
</protein>
<keyword evidence="5 6" id="KW-0472">Membrane</keyword>
<evidence type="ECO:0000256" key="1">
    <source>
        <dbReference type="ARBA" id="ARBA00004651"/>
    </source>
</evidence>
<dbReference type="EMBL" id="JBHSMR010000013">
    <property type="protein sequence ID" value="MFC5479879.1"/>
    <property type="molecule type" value="Genomic_DNA"/>
</dbReference>
<organism evidence="8 9">
    <name type="scientific">Massilia suwonensis</name>
    <dbReference type="NCBI Taxonomy" id="648895"/>
    <lineage>
        <taxon>Bacteria</taxon>
        <taxon>Pseudomonadati</taxon>
        <taxon>Pseudomonadota</taxon>
        <taxon>Betaproteobacteria</taxon>
        <taxon>Burkholderiales</taxon>
        <taxon>Oxalobacteraceae</taxon>
        <taxon>Telluria group</taxon>
        <taxon>Massilia</taxon>
    </lineage>
</organism>
<keyword evidence="9" id="KW-1185">Reference proteome</keyword>
<evidence type="ECO:0000259" key="7">
    <source>
        <dbReference type="Pfam" id="PF06271"/>
    </source>
</evidence>
<evidence type="ECO:0000313" key="9">
    <source>
        <dbReference type="Proteomes" id="UP001596101"/>
    </source>
</evidence>
<keyword evidence="3 6" id="KW-0812">Transmembrane</keyword>
<comment type="caution">
    <text evidence="8">The sequence shown here is derived from an EMBL/GenBank/DDBJ whole genome shotgun (WGS) entry which is preliminary data.</text>
</comment>
<keyword evidence="4 6" id="KW-1133">Transmembrane helix</keyword>
<evidence type="ECO:0000256" key="4">
    <source>
        <dbReference type="ARBA" id="ARBA00022989"/>
    </source>
</evidence>
<proteinExistence type="predicted"/>
<keyword evidence="2" id="KW-1003">Cell membrane</keyword>
<evidence type="ECO:0000256" key="3">
    <source>
        <dbReference type="ARBA" id="ARBA00022692"/>
    </source>
</evidence>
<dbReference type="PANTHER" id="PTHR36115:SF4">
    <property type="entry name" value="MEMBRANE PROTEIN"/>
    <property type="match status" value="1"/>
</dbReference>
<dbReference type="Proteomes" id="UP001596101">
    <property type="component" value="Unassembled WGS sequence"/>
</dbReference>
<dbReference type="InterPro" id="IPR010432">
    <property type="entry name" value="RDD"/>
</dbReference>
<name>A0ABW0MNP7_9BURK</name>
<accession>A0ABW0MNP7</accession>
<comment type="subcellular location">
    <subcellularLocation>
        <location evidence="1">Cell membrane</location>
        <topology evidence="1">Multi-pass membrane protein</topology>
    </subcellularLocation>
</comment>
<feature type="transmembrane region" description="Helical" evidence="6">
    <location>
        <begin position="105"/>
        <end position="124"/>
    </location>
</feature>
<feature type="transmembrane region" description="Helical" evidence="6">
    <location>
        <begin position="54"/>
        <end position="73"/>
    </location>
</feature>
<evidence type="ECO:0000256" key="5">
    <source>
        <dbReference type="ARBA" id="ARBA00023136"/>
    </source>
</evidence>
<dbReference type="Pfam" id="PF06271">
    <property type="entry name" value="RDD"/>
    <property type="match status" value="1"/>
</dbReference>
<feature type="domain" description="RDD" evidence="7">
    <location>
        <begin position="10"/>
        <end position="137"/>
    </location>
</feature>
<evidence type="ECO:0000313" key="8">
    <source>
        <dbReference type="EMBL" id="MFC5479879.1"/>
    </source>
</evidence>